<dbReference type="EMBL" id="HBFM01028498">
    <property type="protein sequence ID" value="CAD8786567.1"/>
    <property type="molecule type" value="Transcribed_RNA"/>
</dbReference>
<dbReference type="AlphaFoldDB" id="A0A7S0VD07"/>
<evidence type="ECO:0000256" key="5">
    <source>
        <dbReference type="ARBA" id="ARBA00049086"/>
    </source>
</evidence>
<evidence type="ECO:0000256" key="6">
    <source>
        <dbReference type="SAM" id="MobiDB-lite"/>
    </source>
</evidence>
<feature type="region of interest" description="Disordered" evidence="6">
    <location>
        <begin position="916"/>
        <end position="942"/>
    </location>
</feature>
<dbReference type="InterPro" id="IPR025799">
    <property type="entry name" value="Arg_MeTrfase"/>
</dbReference>
<keyword evidence="4" id="KW-0804">Transcription</keyword>
<feature type="compositionally biased region" description="Basic and acidic residues" evidence="6">
    <location>
        <begin position="1082"/>
        <end position="1099"/>
    </location>
</feature>
<dbReference type="SUPFAM" id="SSF53335">
    <property type="entry name" value="S-adenosyl-L-methionine-dependent methyltransferases"/>
    <property type="match status" value="1"/>
</dbReference>
<protein>
    <recommendedName>
        <fullName evidence="1">type I protein arginine methyltransferase</fullName>
        <ecNumber evidence="1">2.1.1.319</ecNumber>
    </recommendedName>
</protein>
<evidence type="ECO:0000256" key="1">
    <source>
        <dbReference type="ARBA" id="ARBA00011925"/>
    </source>
</evidence>
<evidence type="ECO:0000256" key="2">
    <source>
        <dbReference type="ARBA" id="ARBA00022691"/>
    </source>
</evidence>
<keyword evidence="3" id="KW-0805">Transcription regulation</keyword>
<comment type="catalytic activity">
    <reaction evidence="5">
        <text>L-arginyl-[protein] + 2 S-adenosyl-L-methionine = N(omega),N(omega)-dimethyl-L-arginyl-[protein] + 2 S-adenosyl-L-homocysteine + 2 H(+)</text>
        <dbReference type="Rhea" id="RHEA:48096"/>
        <dbReference type="Rhea" id="RHEA-COMP:10532"/>
        <dbReference type="Rhea" id="RHEA-COMP:11991"/>
        <dbReference type="ChEBI" id="CHEBI:15378"/>
        <dbReference type="ChEBI" id="CHEBI:29965"/>
        <dbReference type="ChEBI" id="CHEBI:57856"/>
        <dbReference type="ChEBI" id="CHEBI:59789"/>
        <dbReference type="ChEBI" id="CHEBI:61897"/>
        <dbReference type="EC" id="2.1.1.319"/>
    </reaction>
</comment>
<dbReference type="InterPro" id="IPR029063">
    <property type="entry name" value="SAM-dependent_MTases_sf"/>
</dbReference>
<dbReference type="Gene3D" id="2.70.160.11">
    <property type="entry name" value="Hnrnp arginine n-methyltransferase1"/>
    <property type="match status" value="2"/>
</dbReference>
<feature type="region of interest" description="Disordered" evidence="6">
    <location>
        <begin position="1151"/>
        <end position="1188"/>
    </location>
</feature>
<keyword evidence="2" id="KW-0949">S-adenosyl-L-methionine</keyword>
<dbReference type="GO" id="GO:0035242">
    <property type="term" value="F:protein-arginine omega-N asymmetric methyltransferase activity"/>
    <property type="evidence" value="ECO:0007669"/>
    <property type="project" value="UniProtKB-EC"/>
</dbReference>
<gene>
    <name evidence="7" type="ORF">PPAR00522_LOCUS18483</name>
</gene>
<dbReference type="PANTHER" id="PTHR11006:SF10">
    <property type="entry name" value="HISTONE-ARGININE METHYLTRANSFERASE CARMER-RELATED"/>
    <property type="match status" value="1"/>
</dbReference>
<organism evidence="7">
    <name type="scientific">Polytomella parva</name>
    <dbReference type="NCBI Taxonomy" id="51329"/>
    <lineage>
        <taxon>Eukaryota</taxon>
        <taxon>Viridiplantae</taxon>
        <taxon>Chlorophyta</taxon>
        <taxon>core chlorophytes</taxon>
        <taxon>Chlorophyceae</taxon>
        <taxon>CS clade</taxon>
        <taxon>Chlamydomonadales</taxon>
        <taxon>Chlamydomonadaceae</taxon>
        <taxon>Polytomella</taxon>
    </lineage>
</organism>
<dbReference type="EC" id="2.1.1.319" evidence="1"/>
<dbReference type="Gene3D" id="3.40.50.150">
    <property type="entry name" value="Vaccinia Virus protein VP39"/>
    <property type="match status" value="1"/>
</dbReference>
<feature type="region of interest" description="Disordered" evidence="6">
    <location>
        <begin position="1077"/>
        <end position="1110"/>
    </location>
</feature>
<evidence type="ECO:0000313" key="7">
    <source>
        <dbReference type="EMBL" id="CAD8786567.1"/>
    </source>
</evidence>
<feature type="region of interest" description="Disordered" evidence="6">
    <location>
        <begin position="90"/>
        <end position="110"/>
    </location>
</feature>
<name>A0A7S0VD07_9CHLO</name>
<dbReference type="GO" id="GO:0070611">
    <property type="term" value="F:histone H3R2 methyltransferase activity"/>
    <property type="evidence" value="ECO:0007669"/>
    <property type="project" value="TreeGrafter"/>
</dbReference>
<proteinExistence type="predicted"/>
<feature type="compositionally biased region" description="Basic and acidic residues" evidence="6">
    <location>
        <begin position="1164"/>
        <end position="1181"/>
    </location>
</feature>
<accession>A0A7S0VD07</accession>
<feature type="compositionally biased region" description="Basic and acidic residues" evidence="6">
    <location>
        <begin position="801"/>
        <end position="820"/>
    </location>
</feature>
<feature type="compositionally biased region" description="Basic and acidic residues" evidence="6">
    <location>
        <begin position="998"/>
        <end position="1020"/>
    </location>
</feature>
<sequence>MFVQRRNPLTGDTDWVLVDEPGLGTANDASAELVATSSYLDMLTDFRRNEAYHRALRRTLRPETRVLDIGTGTGLLSMLAARSLQRKVEQKNVLPENGSIKSSNGNSEKAEVDSECSSSLDSQASHRVYGCEVFPPMQNLSRRVVAHNNLSHMIKILPKRSDEIQIAPDSTSDEEDRRKRMLLETPQEAVARRRAELLVRANGGISNDNNGGGNNGNRNDKMKYDMPEKADVIVTEIFDSQLLGEGMIPSMRHAARRLLKDDGEVIPASGKLFGQLVKSPLLRAMSGLVPGARERPIQTSSGPLDVSYYGIEADRRVFAALAALDARARVLQDEQSDEMYDANEIHVDGSRAFNMQYVGDACAHARLYDVPDSQFQSTDEGEGESKNVLMDPMSDPFEIFHFDWRNPPMHRHVDLKVPITGSGFVDGMLIWWQLDMDGRLPPLLLSTAPFWIQDDPSKGGDGGTMSKSILAVEGDDPRHSQDTLLEQGNVRKELDLMDMDDETLAPQNLRQPQRWRDHWKQCWSQLAGAPLFVTDSLFSSSSSSSSSSSKLNTAYLNLEAEHDEVSIRFRAVGGVHYDQVDVAGFCSSANPSPGAIENSKEGEWEESANAMELLPLHTLMSANSLLLLNCAARRKPFAASIARAIYKLVSNRCTIKCVADPSGMLKHTTRASTTGGVSATPIALQAREENDSITSLRNSSSRGRAFGISSHHPKLQIVVVDGSLTLGLTAAAAYQELWRACSRCEGGSGLSSREEEVEAKVEAGTCRVTLLRDASAAMTRWTKAATKKALRLEEEKETEEELRGKGEKRTGVDADKKGNDVNESFEDNVPSSKSLTDAQVVKEIPTPTVKSQKKQLFIKSLKKKAADAIAPDAQKYLLLAEPLFSEFDSSLPWTHLRVWHDFSVIRQALREQHRRALEAAKAEEKDSEEKRKQHLEEEGEEKSLTPNLQFACIPARAKLMAVAVSLPDLWRSRQALSTVEGLDLTPCNAGLGVVGGGDEAHSSENKGNDDDGYNNDDKDKLHSRKYKEITQNVAKALSRRSRLPMLPYNIWQCGGGYEELSERVEVLNIDLTQDIQAEEGDGLMRDSENEKRREREKEGTIQSSSDQSCSKALGHTVKRGVAELMFKRQGDCHAVVLWVDYDLDPEGEFQIQNQPPVLQTGRKGNADSDSKGNPKCDESQGRDLPSGSIQGIFLLPETKKVEADEQGCQTNSETINGVEKKWRLFAEFNAEMTDLEVEVQFG</sequence>
<feature type="region of interest" description="Disordered" evidence="6">
    <location>
        <begin position="995"/>
        <end position="1023"/>
    </location>
</feature>
<reference evidence="7" key="1">
    <citation type="submission" date="2021-01" db="EMBL/GenBank/DDBJ databases">
        <authorList>
            <person name="Corre E."/>
            <person name="Pelletier E."/>
            <person name="Niang G."/>
            <person name="Scheremetjew M."/>
            <person name="Finn R."/>
            <person name="Kale V."/>
            <person name="Holt S."/>
            <person name="Cochrane G."/>
            <person name="Meng A."/>
            <person name="Brown T."/>
            <person name="Cohen L."/>
        </authorList>
    </citation>
    <scope>NUCLEOTIDE SEQUENCE</scope>
    <source>
        <strain evidence="7">SAG 63-3</strain>
    </source>
</reference>
<feature type="compositionally biased region" description="Basic and acidic residues" evidence="6">
    <location>
        <begin position="916"/>
        <end position="936"/>
    </location>
</feature>
<feature type="region of interest" description="Disordered" evidence="6">
    <location>
        <begin position="202"/>
        <end position="221"/>
    </location>
</feature>
<evidence type="ECO:0000256" key="4">
    <source>
        <dbReference type="ARBA" id="ARBA00023163"/>
    </source>
</evidence>
<feature type="region of interest" description="Disordered" evidence="6">
    <location>
        <begin position="791"/>
        <end position="832"/>
    </location>
</feature>
<evidence type="ECO:0000256" key="3">
    <source>
        <dbReference type="ARBA" id="ARBA00023015"/>
    </source>
</evidence>
<dbReference type="PANTHER" id="PTHR11006">
    <property type="entry name" value="PROTEIN ARGININE N-METHYLTRANSFERASE"/>
    <property type="match status" value="1"/>
</dbReference>
<feature type="compositionally biased region" description="Polar residues" evidence="6">
    <location>
        <begin position="1100"/>
        <end position="1110"/>
    </location>
</feature>